<dbReference type="PANTHER" id="PTHR43046">
    <property type="entry name" value="GDP-MANNOSE MANNOSYL HYDROLASE"/>
    <property type="match status" value="1"/>
</dbReference>
<comment type="similarity">
    <text evidence="3">Belongs to the Nudix hydrolase family.</text>
</comment>
<accession>A0A380ZW83</accession>
<dbReference type="Gene3D" id="3.90.79.10">
    <property type="entry name" value="Nucleoside Triphosphate Pyrophosphohydrolase"/>
    <property type="match status" value="1"/>
</dbReference>
<evidence type="ECO:0000313" key="5">
    <source>
        <dbReference type="EMBL" id="SUV53275.1"/>
    </source>
</evidence>
<dbReference type="CDD" id="cd03673">
    <property type="entry name" value="NUDIX_Ap6A_hydrolase"/>
    <property type="match status" value="1"/>
</dbReference>
<dbReference type="PROSITE" id="PS51462">
    <property type="entry name" value="NUDIX"/>
    <property type="match status" value="1"/>
</dbReference>
<dbReference type="Proteomes" id="UP000255515">
    <property type="component" value="Unassembled WGS sequence"/>
</dbReference>
<dbReference type="InterPro" id="IPR000086">
    <property type="entry name" value="NUDIX_hydrolase_dom"/>
</dbReference>
<dbReference type="RefSeq" id="WP_002665154.1">
    <property type="nucleotide sequence ID" value="NZ_UFTJ01000005.1"/>
</dbReference>
<reference evidence="5 6" key="1">
    <citation type="submission" date="2018-06" db="EMBL/GenBank/DDBJ databases">
        <authorList>
            <consortium name="Pathogen Informatics"/>
            <person name="Doyle S."/>
        </authorList>
    </citation>
    <scope>NUCLEOTIDE SEQUENCE [LARGE SCALE GENOMIC DNA]</scope>
    <source>
        <strain evidence="5 6">NCTC11661</strain>
    </source>
</reference>
<dbReference type="EMBL" id="UFTJ01000005">
    <property type="protein sequence ID" value="SUV53275.1"/>
    <property type="molecule type" value="Genomic_DNA"/>
</dbReference>
<dbReference type="InterPro" id="IPR020476">
    <property type="entry name" value="Nudix_hydrolase"/>
</dbReference>
<dbReference type="PROSITE" id="PS00893">
    <property type="entry name" value="NUDIX_BOX"/>
    <property type="match status" value="1"/>
</dbReference>
<dbReference type="InterPro" id="IPR015797">
    <property type="entry name" value="NUDIX_hydrolase-like_dom_sf"/>
</dbReference>
<keyword evidence="2 3" id="KW-0378">Hydrolase</keyword>
<dbReference type="Pfam" id="PF00293">
    <property type="entry name" value="NUDIX"/>
    <property type="match status" value="1"/>
</dbReference>
<dbReference type="AlphaFoldDB" id="A0A380ZW83"/>
<feature type="domain" description="Nudix hydrolase" evidence="4">
    <location>
        <begin position="66"/>
        <end position="196"/>
    </location>
</feature>
<evidence type="ECO:0000259" key="4">
    <source>
        <dbReference type="PROSITE" id="PS51462"/>
    </source>
</evidence>
<gene>
    <name evidence="5" type="ORF">NCTC11661_02424</name>
</gene>
<evidence type="ECO:0000256" key="2">
    <source>
        <dbReference type="ARBA" id="ARBA00022801"/>
    </source>
</evidence>
<proteinExistence type="inferred from homology"/>
<evidence type="ECO:0000256" key="3">
    <source>
        <dbReference type="RuleBase" id="RU003476"/>
    </source>
</evidence>
<organism evidence="5 6">
    <name type="scientific">Bergeyella zoohelcum</name>
    <dbReference type="NCBI Taxonomy" id="1015"/>
    <lineage>
        <taxon>Bacteria</taxon>
        <taxon>Pseudomonadati</taxon>
        <taxon>Bacteroidota</taxon>
        <taxon>Flavobacteriia</taxon>
        <taxon>Flavobacteriales</taxon>
        <taxon>Weeksellaceae</taxon>
        <taxon>Bergeyella</taxon>
    </lineage>
</organism>
<dbReference type="GO" id="GO:0016787">
    <property type="term" value="F:hydrolase activity"/>
    <property type="evidence" value="ECO:0007669"/>
    <property type="project" value="UniProtKB-KW"/>
</dbReference>
<dbReference type="PRINTS" id="PR00502">
    <property type="entry name" value="NUDIXFAMILY"/>
</dbReference>
<dbReference type="InterPro" id="IPR020084">
    <property type="entry name" value="NUDIX_hydrolase_CS"/>
</dbReference>
<evidence type="ECO:0000313" key="6">
    <source>
        <dbReference type="Proteomes" id="UP000255515"/>
    </source>
</evidence>
<name>A0A380ZW83_9FLAO</name>
<sequence>MYKVFINEKKISLTNEPLEGVKSLLFDNATTIEIALDLMENTSTPEVCLYHPDVEVVWNGFTDFFKNVGAAGGIVSNEYGKVLFIKRLGRWDLPKGKIEKGEEIQDAAVREVQEETGLDELAVEHFVGKTYHIYSEKTQKILKTTHWYKMKFIGTSEAVPQVEEGITEVDWKSEKEIQTTVFANTFENIKFILCKSLFS</sequence>
<dbReference type="PANTHER" id="PTHR43046:SF14">
    <property type="entry name" value="MUTT_NUDIX FAMILY PROTEIN"/>
    <property type="match status" value="1"/>
</dbReference>
<evidence type="ECO:0000256" key="1">
    <source>
        <dbReference type="ARBA" id="ARBA00001946"/>
    </source>
</evidence>
<comment type="cofactor">
    <cofactor evidence="1">
        <name>Mg(2+)</name>
        <dbReference type="ChEBI" id="CHEBI:18420"/>
    </cofactor>
</comment>
<dbReference type="SUPFAM" id="SSF55811">
    <property type="entry name" value="Nudix"/>
    <property type="match status" value="1"/>
</dbReference>
<protein>
    <submittedName>
        <fullName evidence="5">RNA pyrophosphohydrolase</fullName>
    </submittedName>
</protein>